<dbReference type="SUPFAM" id="SSF69255">
    <property type="entry name" value="gp5 N-terminal domain-like"/>
    <property type="match status" value="1"/>
</dbReference>
<dbReference type="PATRIC" id="fig|237368.3.peg.919"/>
<dbReference type="InterPro" id="IPR006531">
    <property type="entry name" value="Gp5/Vgr_OB"/>
</dbReference>
<name>A0A0B0EK48_9BACT</name>
<evidence type="ECO:0000313" key="2">
    <source>
        <dbReference type="EMBL" id="KHE93417.1"/>
    </source>
</evidence>
<accession>A0A0B0EK48</accession>
<evidence type="ECO:0000313" key="3">
    <source>
        <dbReference type="Proteomes" id="UP000030652"/>
    </source>
</evidence>
<gene>
    <name evidence="2" type="ORF">SCABRO_00843</name>
</gene>
<proteinExistence type="predicted"/>
<dbReference type="Proteomes" id="UP000030652">
    <property type="component" value="Unassembled WGS sequence"/>
</dbReference>
<evidence type="ECO:0000259" key="1">
    <source>
        <dbReference type="Pfam" id="PF04717"/>
    </source>
</evidence>
<dbReference type="eggNOG" id="COG3501">
    <property type="taxonomic scope" value="Bacteria"/>
</dbReference>
<sequence>MNIVIWRFLSCSYFFRKTMSTSTQTTSQSGQTLSGYYGKYRGLVSNNSDPNNLGRIKARVRELLGDVVTGWALPCAPYAGDGEGQFTVPPVGAGVWIEFESGDLSRPIWSGCWWGENQVPEDNEGTGATPPLKIIRSETGLMVTMDDDSHMITVSDSNGSNMLEIKVQQGQITVKSATKAIVEAPQIELVESAPHPVVFGDNLLQYLNQLVTTFNAHIHPGELAAGFIPVTPAPPVAPFPPATPSLLSMRVKTG</sequence>
<dbReference type="AlphaFoldDB" id="A0A0B0EK48"/>
<dbReference type="Pfam" id="PF04717">
    <property type="entry name" value="Phage_base_V"/>
    <property type="match status" value="1"/>
</dbReference>
<protein>
    <recommendedName>
        <fullName evidence="1">Gp5/Type VI secretion system Vgr protein OB-fold domain-containing protein</fullName>
    </recommendedName>
</protein>
<dbReference type="Gene3D" id="2.40.50.230">
    <property type="entry name" value="Gp5 N-terminal domain"/>
    <property type="match status" value="1"/>
</dbReference>
<reference evidence="2 3" key="1">
    <citation type="submission" date="2014-10" db="EMBL/GenBank/DDBJ databases">
        <title>Draft genome of anammox bacterium scalindua brodae, obtained using differential coverage binning of sequence data from two enrichment reactors.</title>
        <authorList>
            <person name="Speth D.R."/>
            <person name="Russ L."/>
            <person name="Kartal B."/>
            <person name="Op den Camp H.J."/>
            <person name="Dutilh B.E."/>
            <person name="Jetten M.S."/>
        </authorList>
    </citation>
    <scope>NUCLEOTIDE SEQUENCE [LARGE SCALE GENOMIC DNA]</scope>
    <source>
        <strain evidence="2">RU1</strain>
    </source>
</reference>
<comment type="caution">
    <text evidence="2">The sequence shown here is derived from an EMBL/GenBank/DDBJ whole genome shotgun (WGS) entry which is preliminary data.</text>
</comment>
<feature type="domain" description="Gp5/Type VI secretion system Vgr protein OB-fold" evidence="1">
    <location>
        <begin position="40"/>
        <end position="114"/>
    </location>
</feature>
<dbReference type="InterPro" id="IPR037026">
    <property type="entry name" value="Vgr_OB-fold_dom_sf"/>
</dbReference>
<dbReference type="EMBL" id="JRYO01000058">
    <property type="protein sequence ID" value="KHE93417.1"/>
    <property type="molecule type" value="Genomic_DNA"/>
</dbReference>
<organism evidence="2 3">
    <name type="scientific">Candidatus Scalindua brodae</name>
    <dbReference type="NCBI Taxonomy" id="237368"/>
    <lineage>
        <taxon>Bacteria</taxon>
        <taxon>Pseudomonadati</taxon>
        <taxon>Planctomycetota</taxon>
        <taxon>Candidatus Brocadiia</taxon>
        <taxon>Candidatus Brocadiales</taxon>
        <taxon>Candidatus Scalinduaceae</taxon>
        <taxon>Candidatus Scalindua</taxon>
    </lineage>
</organism>